<dbReference type="NCBIfam" id="TIGR01841">
    <property type="entry name" value="phasin"/>
    <property type="match status" value="1"/>
</dbReference>
<evidence type="ECO:0000313" key="3">
    <source>
        <dbReference type="Proteomes" id="UP000294200"/>
    </source>
</evidence>
<dbReference type="Proteomes" id="UP000294200">
    <property type="component" value="Unassembled WGS sequence"/>
</dbReference>
<proteinExistence type="predicted"/>
<organism evidence="2 3">
    <name type="scientific">Paraburkholderia steynii</name>
    <dbReference type="NCBI Taxonomy" id="1245441"/>
    <lineage>
        <taxon>Bacteria</taxon>
        <taxon>Pseudomonadati</taxon>
        <taxon>Pseudomonadota</taxon>
        <taxon>Betaproteobacteria</taxon>
        <taxon>Burkholderiales</taxon>
        <taxon>Burkholderiaceae</taxon>
        <taxon>Paraburkholderia</taxon>
    </lineage>
</organism>
<protein>
    <recommendedName>
        <fullName evidence="1">Phasin domain-containing protein</fullName>
    </recommendedName>
</protein>
<comment type="caution">
    <text evidence="2">The sequence shown here is derived from an EMBL/GenBank/DDBJ whole genome shotgun (WGS) entry which is preliminary data.</text>
</comment>
<sequence length="155" mass="17182">MEFVMSSLRLEYVRAIQKSALDTTFGVLSKAFAGIEKLIELNVRTVKLSLGESQERLTGFFSFQQPHALFIQQGSLGLSALEKEHAYWPLACKVLSETQAELTILAEVQFRQFQHEAQTFVESIRRDVPAANEAAGAAWTFPKAPVEPPQAVGQA</sequence>
<reference evidence="2 3" key="1">
    <citation type="submission" date="2017-02" db="EMBL/GenBank/DDBJ databases">
        <title>Paraburkholderia sophoroidis sp. nov. and Paraburkholderia steynii sp. nov. rhizobial symbionts of the fynbos legume Hypocalyptus sophoroides.</title>
        <authorList>
            <person name="Steenkamp E.T."/>
            <person name="Beukes C.W."/>
            <person name="Van Zyl E."/>
            <person name="Avontuur J."/>
            <person name="Chan W.Y."/>
            <person name="Hassen A."/>
            <person name="Palmer M."/>
            <person name="Mthombeni L."/>
            <person name="Phalane F."/>
            <person name="Sereme K."/>
            <person name="Venter S.N."/>
        </authorList>
    </citation>
    <scope>NUCLEOTIDE SEQUENCE [LARGE SCALE GENOMIC DNA]</scope>
    <source>
        <strain evidence="2 3">HC1.1ba</strain>
    </source>
</reference>
<name>A0A4R0X622_9BURK</name>
<feature type="domain" description="Phasin" evidence="1">
    <location>
        <begin position="14"/>
        <end position="109"/>
    </location>
</feature>
<evidence type="ECO:0000259" key="1">
    <source>
        <dbReference type="Pfam" id="PF09361"/>
    </source>
</evidence>
<evidence type="ECO:0000313" key="2">
    <source>
        <dbReference type="EMBL" id="TCG03895.1"/>
    </source>
</evidence>
<dbReference type="InterPro" id="IPR010127">
    <property type="entry name" value="Phasin_subfam-1"/>
</dbReference>
<dbReference type="EMBL" id="MWML01000319">
    <property type="protein sequence ID" value="TCG03895.1"/>
    <property type="molecule type" value="Genomic_DNA"/>
</dbReference>
<dbReference type="AlphaFoldDB" id="A0A4R0X622"/>
<dbReference type="InterPro" id="IPR018968">
    <property type="entry name" value="Phasin"/>
</dbReference>
<accession>A0A4R0X622</accession>
<dbReference type="Pfam" id="PF09361">
    <property type="entry name" value="Phasin_2"/>
    <property type="match status" value="1"/>
</dbReference>
<gene>
    <name evidence="2" type="ORF">BZM27_44890</name>
</gene>
<keyword evidence="3" id="KW-1185">Reference proteome</keyword>